<feature type="binding site" evidence="10">
    <location>
        <begin position="148"/>
        <end position="151"/>
    </location>
    <ligand>
        <name>GTP</name>
        <dbReference type="ChEBI" id="CHEBI:37565"/>
    </ligand>
</feature>
<comment type="subcellular location">
    <subcellularLocation>
        <location evidence="1 10">Cytoplasm</location>
    </subcellularLocation>
</comment>
<comment type="function">
    <text evidence="9 10">Catalyzes the GTP-dependent ribosomal translocation step during translation elongation. During this step, the ribosome changes from the pre-translocational (PRE) to the post-translocational (POST) state as the newly formed A-site-bound peptidyl-tRNA and P-site-bound deacylated tRNA move to the P and E sites, respectively. Catalyzes the coordinated movement of the two tRNA molecules, the mRNA and conformational changes in the ribosome.</text>
</comment>
<dbReference type="InterPro" id="IPR000640">
    <property type="entry name" value="EFG_V-like"/>
</dbReference>
<dbReference type="Pfam" id="PF00009">
    <property type="entry name" value="GTP_EFTU"/>
    <property type="match status" value="1"/>
</dbReference>
<dbReference type="PROSITE" id="PS00301">
    <property type="entry name" value="G_TR_1"/>
    <property type="match status" value="1"/>
</dbReference>
<dbReference type="NCBIfam" id="TIGR00490">
    <property type="entry name" value="aEF-2"/>
    <property type="match status" value="1"/>
</dbReference>
<evidence type="ECO:0000256" key="6">
    <source>
        <dbReference type="ARBA" id="ARBA00022768"/>
    </source>
</evidence>
<dbReference type="InterPro" id="IPR014721">
    <property type="entry name" value="Ribsml_uS5_D2-typ_fold_subgr"/>
</dbReference>
<dbReference type="GO" id="GO:0003924">
    <property type="term" value="F:GTPase activity"/>
    <property type="evidence" value="ECO:0007669"/>
    <property type="project" value="InterPro"/>
</dbReference>
<dbReference type="FunFam" id="3.30.70.870:FF:000002">
    <property type="entry name" value="Translation elongation factor 2"/>
    <property type="match status" value="1"/>
</dbReference>
<evidence type="ECO:0000256" key="10">
    <source>
        <dbReference type="HAMAP-Rule" id="MF_00054"/>
    </source>
</evidence>
<evidence type="ECO:0000256" key="9">
    <source>
        <dbReference type="ARBA" id="ARBA00024731"/>
    </source>
</evidence>
<dbReference type="FunFam" id="3.30.70.240:FF:000010">
    <property type="entry name" value="Elongation factor 2"/>
    <property type="match status" value="1"/>
</dbReference>
<dbReference type="InterPro" id="IPR004161">
    <property type="entry name" value="EFTu-like_2"/>
</dbReference>
<evidence type="ECO:0000256" key="3">
    <source>
        <dbReference type="ARBA" id="ARBA00017891"/>
    </source>
</evidence>
<dbReference type="PANTHER" id="PTHR42908:SF3">
    <property type="entry name" value="ELONGATION FACTOR-LIKE GTPASE 1"/>
    <property type="match status" value="1"/>
</dbReference>
<dbReference type="InterPro" id="IPR041095">
    <property type="entry name" value="EFG_II"/>
</dbReference>
<dbReference type="Pfam" id="PF03764">
    <property type="entry name" value="EFG_IV"/>
    <property type="match status" value="1"/>
</dbReference>
<evidence type="ECO:0000259" key="11">
    <source>
        <dbReference type="PROSITE" id="PS51722"/>
    </source>
</evidence>
<keyword evidence="6 10" id="KW-0251">Elongation factor</keyword>
<sequence>MGRRKKMVERVQTLMDKPKFIRNIGIVAHIDHGKTTLSDNLLAGAGMISKELAGTQLFMDYDEEEQQRGITINAANVSMVHTFEEKEYLINLIDTPGHVDFGGDVTRAMRAVDGALVVVDAVEGTMPQTETVLRQALRENVKPVLFINKVDRLINELKVDSQEMQVRLGKVIDHVNKLIKGMRPEKYKEWRMDAANGTVAFGSALYNWAVSVPFMTRTKIGFNEVYEYCKNEDMKSLAQKCPLHEVVNDMIIRFMPNPLEAQKERIKVIWRGDPESKIGKSMINVDPSGDVALMVTKILTDPHAGEISAGRLFSGTLRRGAELYISGTAVKDRLQQVGIYMGPDRIEVEQIPAGNIVAVSGLKNAIVGTTATTLQDMVPFEGITHASEPVVTVSVEAKHMKDLPKLVEVLRQVAKEDPTLKVSINEETGEHLMAGMGELHLEVVGHRIERDKNVEIITSTPLVVYRETIQGTAGPVEGKSPNRHNRFYVEVEPMKPEVVELIKSGSISMKMSEIDRRNLLLKEGMTKDEAKGVTHIFESNMYIDMTKGVQYLRETMELILEGFEEVMKEGPLSREPCQGVKVKLVDVKLHEDAVHRGPAQVIPASRQAIQAATLMANPTLLEPYQKVFIQVPQEQMGGATREIQGRRGMILNMETEGDTIILEAKAPVAELFGFAGDLRSATEGRAMWSTEFAGFEPIPANMLKEVVKGIRQRKGLKLEPPKSSDFMSR</sequence>
<dbReference type="Gene3D" id="2.40.30.10">
    <property type="entry name" value="Translation factors"/>
    <property type="match status" value="1"/>
</dbReference>
<feature type="binding site" evidence="10">
    <location>
        <begin position="28"/>
        <end position="35"/>
    </location>
    <ligand>
        <name>GTP</name>
        <dbReference type="ChEBI" id="CHEBI:37565"/>
    </ligand>
</feature>
<dbReference type="CDD" id="cd01885">
    <property type="entry name" value="EF2"/>
    <property type="match status" value="1"/>
</dbReference>
<dbReference type="Gene3D" id="3.40.50.300">
    <property type="entry name" value="P-loop containing nucleotide triphosphate hydrolases"/>
    <property type="match status" value="1"/>
</dbReference>
<dbReference type="CDD" id="cd16268">
    <property type="entry name" value="EF2_II"/>
    <property type="match status" value="1"/>
</dbReference>
<proteinExistence type="inferred from homology"/>
<protein>
    <recommendedName>
        <fullName evidence="3 10">Elongation factor 2</fullName>
        <shortName evidence="10">EF-2</shortName>
    </recommendedName>
</protein>
<dbReference type="InterPro" id="IPR031157">
    <property type="entry name" value="G_TR_CS"/>
</dbReference>
<dbReference type="SMART" id="SM00889">
    <property type="entry name" value="EFG_IV"/>
    <property type="match status" value="1"/>
</dbReference>
<organism evidence="12 13">
    <name type="scientific">Candidatus Argoarchaeum ethanivorans</name>
    <dbReference type="NCBI Taxonomy" id="2608793"/>
    <lineage>
        <taxon>Archaea</taxon>
        <taxon>Methanobacteriati</taxon>
        <taxon>Methanobacteriota</taxon>
        <taxon>Stenosarchaea group</taxon>
        <taxon>Methanomicrobia</taxon>
        <taxon>Methanosarcinales</taxon>
        <taxon>Methanosarcinales incertae sedis</taxon>
        <taxon>GOM Arc I cluster</taxon>
        <taxon>Candidatus Argoarchaeum</taxon>
    </lineage>
</organism>
<keyword evidence="8 10" id="KW-0342">GTP-binding</keyword>
<dbReference type="InterPro" id="IPR009000">
    <property type="entry name" value="Transl_B-barrel_sf"/>
</dbReference>
<gene>
    <name evidence="10" type="primary">fusA</name>
    <name evidence="12" type="ORF">AEth_00350</name>
</gene>
<feature type="binding site" evidence="10">
    <location>
        <begin position="94"/>
        <end position="98"/>
    </location>
    <ligand>
        <name>GTP</name>
        <dbReference type="ChEBI" id="CHEBI:37565"/>
    </ligand>
</feature>
<keyword evidence="7 10" id="KW-0648">Protein biosynthesis</keyword>
<dbReference type="SMART" id="SM00838">
    <property type="entry name" value="EFG_C"/>
    <property type="match status" value="1"/>
</dbReference>
<dbReference type="CDD" id="cd16261">
    <property type="entry name" value="EF2_snRNP_III"/>
    <property type="match status" value="1"/>
</dbReference>
<dbReference type="PROSITE" id="PS51722">
    <property type="entry name" value="G_TR_2"/>
    <property type="match status" value="1"/>
</dbReference>
<dbReference type="Pfam" id="PF14492">
    <property type="entry name" value="EFG_III"/>
    <property type="match status" value="1"/>
</dbReference>
<dbReference type="SUPFAM" id="SSF54211">
    <property type="entry name" value="Ribosomal protein S5 domain 2-like"/>
    <property type="match status" value="1"/>
</dbReference>
<dbReference type="Gene3D" id="3.30.70.870">
    <property type="entry name" value="Elongation Factor G (Translational Gtpase), domain 3"/>
    <property type="match status" value="1"/>
</dbReference>
<dbReference type="Gene3D" id="3.30.70.240">
    <property type="match status" value="1"/>
</dbReference>
<evidence type="ECO:0000256" key="8">
    <source>
        <dbReference type="ARBA" id="ARBA00023134"/>
    </source>
</evidence>
<evidence type="ECO:0000256" key="7">
    <source>
        <dbReference type="ARBA" id="ARBA00022917"/>
    </source>
</evidence>
<dbReference type="CDD" id="cd01681">
    <property type="entry name" value="aeEF2_snRNP_like_IV"/>
    <property type="match status" value="1"/>
</dbReference>
<accession>A0A8B3S346</accession>
<dbReference type="PRINTS" id="PR00315">
    <property type="entry name" value="ELONGATNFCT"/>
</dbReference>
<dbReference type="NCBIfam" id="TIGR00231">
    <property type="entry name" value="small_GTP"/>
    <property type="match status" value="1"/>
</dbReference>
<dbReference type="SUPFAM" id="SSF50447">
    <property type="entry name" value="Translation proteins"/>
    <property type="match status" value="1"/>
</dbReference>
<dbReference type="HAMAP" id="MF_00054_A">
    <property type="entry name" value="EF_G_EF_2_A"/>
    <property type="match status" value="1"/>
</dbReference>
<dbReference type="CDD" id="cd01514">
    <property type="entry name" value="Elongation_Factor_C"/>
    <property type="match status" value="1"/>
</dbReference>
<evidence type="ECO:0000256" key="5">
    <source>
        <dbReference type="ARBA" id="ARBA00022741"/>
    </source>
</evidence>
<dbReference type="GO" id="GO:0005829">
    <property type="term" value="C:cytosol"/>
    <property type="evidence" value="ECO:0007669"/>
    <property type="project" value="TreeGrafter"/>
</dbReference>
<keyword evidence="5 10" id="KW-0547">Nucleotide-binding</keyword>
<keyword evidence="4 10" id="KW-0963">Cytoplasm</keyword>
<dbReference type="GO" id="GO:0003746">
    <property type="term" value="F:translation elongation factor activity"/>
    <property type="evidence" value="ECO:0007669"/>
    <property type="project" value="UniProtKB-UniRule"/>
</dbReference>
<dbReference type="SUPFAM" id="SSF54980">
    <property type="entry name" value="EF-G C-terminal domain-like"/>
    <property type="match status" value="2"/>
</dbReference>
<dbReference type="Gene3D" id="3.30.230.10">
    <property type="match status" value="1"/>
</dbReference>
<dbReference type="FunFam" id="3.40.50.300:FF:000684">
    <property type="entry name" value="Elongation factor 2"/>
    <property type="match status" value="1"/>
</dbReference>
<evidence type="ECO:0000256" key="1">
    <source>
        <dbReference type="ARBA" id="ARBA00004496"/>
    </source>
</evidence>
<dbReference type="SUPFAM" id="SSF52540">
    <property type="entry name" value="P-loop containing nucleoside triphosphate hydrolases"/>
    <property type="match status" value="1"/>
</dbReference>
<dbReference type="InterPro" id="IPR020568">
    <property type="entry name" value="Ribosomal_Su5_D2-typ_SF"/>
</dbReference>
<feature type="domain" description="Tr-type G" evidence="11">
    <location>
        <begin position="19"/>
        <end position="259"/>
    </location>
</feature>
<feature type="modified residue" description="Diphthamide" evidence="10">
    <location>
        <position position="595"/>
    </location>
</feature>
<dbReference type="InterPro" id="IPR005225">
    <property type="entry name" value="Small_GTP-bd"/>
</dbReference>
<dbReference type="GO" id="GO:1990904">
    <property type="term" value="C:ribonucleoprotein complex"/>
    <property type="evidence" value="ECO:0007669"/>
    <property type="project" value="TreeGrafter"/>
</dbReference>
<dbReference type="InterPro" id="IPR035647">
    <property type="entry name" value="EFG_III/V"/>
</dbReference>
<dbReference type="Proteomes" id="UP000291831">
    <property type="component" value="Unassembled WGS sequence"/>
</dbReference>
<dbReference type="InterPro" id="IPR005517">
    <property type="entry name" value="Transl_elong_EFG/EF2_IV"/>
</dbReference>
<comment type="similarity">
    <text evidence="2 10">Belongs to the TRAFAC class translation factor GTPase superfamily. Classic translation factor GTPase family. EF-G/EF-2 subfamily.</text>
</comment>
<evidence type="ECO:0000256" key="4">
    <source>
        <dbReference type="ARBA" id="ARBA00022490"/>
    </source>
</evidence>
<dbReference type="AlphaFoldDB" id="A0A8B3S346"/>
<evidence type="ECO:0000313" key="12">
    <source>
        <dbReference type="EMBL" id="RZB32672.1"/>
    </source>
</evidence>
<comment type="caution">
    <text evidence="12">The sequence shown here is derived from an EMBL/GenBank/DDBJ whole genome shotgun (WGS) entry which is preliminary data.</text>
</comment>
<dbReference type="InterPro" id="IPR027417">
    <property type="entry name" value="P-loop_NTPase"/>
</dbReference>
<dbReference type="Pfam" id="PF03144">
    <property type="entry name" value="GTP_EFTU_D2"/>
    <property type="match status" value="1"/>
</dbReference>
<evidence type="ECO:0000313" key="13">
    <source>
        <dbReference type="Proteomes" id="UP000291831"/>
    </source>
</evidence>
<reference evidence="13" key="1">
    <citation type="submission" date="2019-01" db="EMBL/GenBank/DDBJ databases">
        <title>Anaerobic oxidation of ethane by archaea from a marine hydrocarbon seep.</title>
        <authorList>
            <person name="Musat F."/>
        </authorList>
    </citation>
    <scope>NUCLEOTIDE SEQUENCE [LARGE SCALE GENOMIC DNA]</scope>
</reference>
<dbReference type="PANTHER" id="PTHR42908">
    <property type="entry name" value="TRANSLATION ELONGATION FACTOR-RELATED"/>
    <property type="match status" value="1"/>
</dbReference>
<dbReference type="Pfam" id="PF00679">
    <property type="entry name" value="EFG_C"/>
    <property type="match status" value="1"/>
</dbReference>
<evidence type="ECO:0000256" key="2">
    <source>
        <dbReference type="ARBA" id="ARBA00005870"/>
    </source>
</evidence>
<name>A0A8B3S346_9EURY</name>
<dbReference type="GO" id="GO:0005525">
    <property type="term" value="F:GTP binding"/>
    <property type="evidence" value="ECO:0007669"/>
    <property type="project" value="UniProtKB-UniRule"/>
</dbReference>
<dbReference type="InterPro" id="IPR004543">
    <property type="entry name" value="Transl_elong_EFG/EF2_arc"/>
</dbReference>
<dbReference type="EMBL" id="RPGO01000005">
    <property type="protein sequence ID" value="RZB32672.1"/>
    <property type="molecule type" value="Genomic_DNA"/>
</dbReference>
<dbReference type="InterPro" id="IPR000795">
    <property type="entry name" value="T_Tr_GTP-bd_dom"/>
</dbReference>